<name>A0ABX7Y9G0_9ACTN</name>
<protein>
    <submittedName>
        <fullName evidence="2">Cupin domain-containing protein</fullName>
    </submittedName>
</protein>
<evidence type="ECO:0000313" key="3">
    <source>
        <dbReference type="Proteomes" id="UP000678513"/>
    </source>
</evidence>
<dbReference type="PANTHER" id="PTHR37694:SF1">
    <property type="entry name" value="SLR8022 PROTEIN"/>
    <property type="match status" value="1"/>
</dbReference>
<evidence type="ECO:0000313" key="2">
    <source>
        <dbReference type="EMBL" id="QUC09388.1"/>
    </source>
</evidence>
<dbReference type="Pfam" id="PF07883">
    <property type="entry name" value="Cupin_2"/>
    <property type="match status" value="1"/>
</dbReference>
<dbReference type="CDD" id="cd02230">
    <property type="entry name" value="cupin_HP0902-like"/>
    <property type="match status" value="1"/>
</dbReference>
<dbReference type="InterPro" id="IPR011051">
    <property type="entry name" value="RmlC_Cupin_sf"/>
</dbReference>
<reference evidence="2 3" key="1">
    <citation type="submission" date="2021-03" db="EMBL/GenBank/DDBJ databases">
        <title>Human Oral Microbial Genomes.</title>
        <authorList>
            <person name="Johnston C.D."/>
            <person name="Chen T."/>
            <person name="Dewhirst F.E."/>
        </authorList>
    </citation>
    <scope>NUCLEOTIDE SEQUENCE [LARGE SCALE GENOMIC DNA]</scope>
    <source>
        <strain evidence="2 3">DSMZ 100122</strain>
    </source>
</reference>
<proteinExistence type="predicted"/>
<feature type="domain" description="Cupin type-2" evidence="1">
    <location>
        <begin position="39"/>
        <end position="105"/>
    </location>
</feature>
<sequence length="118" mass="12786">MTTNPVLSYVHGIASMIEINKAATVSRTIMNAETCRAVLFSFDKGEALSEHTAAMPAVVMVLEGRLRIDADGQGVELAPGDLLHFGTRLPHAVEALEPSKMLLLMLDPREKGGKQEEK</sequence>
<accession>A0ABX7Y9G0</accession>
<evidence type="ECO:0000259" key="1">
    <source>
        <dbReference type="Pfam" id="PF07883"/>
    </source>
</evidence>
<gene>
    <name evidence="2" type="ORF">J5A65_06680</name>
</gene>
<organism evidence="2 3">
    <name type="scientific">Arachnia rubra</name>
    <dbReference type="NCBI Taxonomy" id="1547448"/>
    <lineage>
        <taxon>Bacteria</taxon>
        <taxon>Bacillati</taxon>
        <taxon>Actinomycetota</taxon>
        <taxon>Actinomycetes</taxon>
        <taxon>Propionibacteriales</taxon>
        <taxon>Propionibacteriaceae</taxon>
        <taxon>Arachnia</taxon>
    </lineage>
</organism>
<dbReference type="InterPro" id="IPR014710">
    <property type="entry name" value="RmlC-like_jellyroll"/>
</dbReference>
<dbReference type="InterPro" id="IPR013096">
    <property type="entry name" value="Cupin_2"/>
</dbReference>
<dbReference type="SUPFAM" id="SSF51182">
    <property type="entry name" value="RmlC-like cupins"/>
    <property type="match status" value="1"/>
</dbReference>
<dbReference type="PANTHER" id="PTHR37694">
    <property type="entry name" value="SLR8022 PROTEIN"/>
    <property type="match status" value="1"/>
</dbReference>
<dbReference type="EMBL" id="CP072384">
    <property type="protein sequence ID" value="QUC09388.1"/>
    <property type="molecule type" value="Genomic_DNA"/>
</dbReference>
<dbReference type="RefSeq" id="WP_212326903.1">
    <property type="nucleotide sequence ID" value="NZ_AP024463.1"/>
</dbReference>
<dbReference type="Gene3D" id="2.60.120.10">
    <property type="entry name" value="Jelly Rolls"/>
    <property type="match status" value="1"/>
</dbReference>
<keyword evidence="3" id="KW-1185">Reference proteome</keyword>
<dbReference type="Proteomes" id="UP000678513">
    <property type="component" value="Chromosome"/>
</dbReference>